<evidence type="ECO:0000313" key="1">
    <source>
        <dbReference type="EMBL" id="AFI84062.1"/>
    </source>
</evidence>
<dbReference type="RefSeq" id="WP_014706436.1">
    <property type="nucleotide sequence ID" value="NC_017857.3"/>
</dbReference>
<keyword evidence="2" id="KW-1185">Reference proteome</keyword>
<reference evidence="1 2" key="1">
    <citation type="journal article" date="2012" name="J. Bacteriol.">
        <title>Complete genome sequences of Methylophaga sp. strain JAM1 and Methylophaga sp. strain JAM7.</title>
        <authorList>
            <person name="Villeneuve C."/>
            <person name="Martineau C."/>
            <person name="Mauffrey F."/>
            <person name="Villemur R."/>
        </authorList>
    </citation>
    <scope>NUCLEOTIDE SEQUENCE [LARGE SCALE GENOMIC DNA]</scope>
    <source>
        <strain evidence="1 2">JAM1</strain>
    </source>
</reference>
<dbReference type="HOGENOM" id="CLU_123381_0_0_6"/>
<proteinExistence type="predicted"/>
<organism evidence="1 2">
    <name type="scientific">Methylophaga nitratireducenticrescens</name>
    <dbReference type="NCBI Taxonomy" id="754476"/>
    <lineage>
        <taxon>Bacteria</taxon>
        <taxon>Pseudomonadati</taxon>
        <taxon>Pseudomonadota</taxon>
        <taxon>Gammaproteobacteria</taxon>
        <taxon>Thiotrichales</taxon>
        <taxon>Piscirickettsiaceae</taxon>
        <taxon>Methylophaga</taxon>
    </lineage>
</organism>
<dbReference type="AlphaFoldDB" id="I1XI43"/>
<dbReference type="STRING" id="754476.Q7A_1224"/>
<reference evidence="1 2" key="2">
    <citation type="journal article" date="2013" name="Int. J. Syst. Evol. Microbiol.">
        <title>Methylophaga nitratireducenticrescens sp. nov. and Methylophaga frappieri sp. nov., isolated from the biofilm of the methanol-fed denitrification system treating the seawater at the Montreal Biodome.</title>
        <authorList>
            <person name="Villeneuve C."/>
            <person name="Martineau C."/>
            <person name="Mauffrey F."/>
            <person name="Villemur R."/>
        </authorList>
    </citation>
    <scope>NUCLEOTIDE SEQUENCE [LARGE SCALE GENOMIC DNA]</scope>
    <source>
        <strain evidence="1 2">JAM1</strain>
    </source>
</reference>
<dbReference type="eggNOG" id="ENOG50314HW">
    <property type="taxonomic scope" value="Bacteria"/>
</dbReference>
<sequence>MSDPQNVVNCTAFYQQQLQKLLKPYGIEIRQVEENETIPGSFFGEREAGLLGNQLLLRLDTPVHSALHEAGHYICMDNQRRITLNTDAAGDYDEENGVCYLQILLSDFLPEMGKQRMMLDMDSWGYSFRLGSAKAWFEQDAEDAQQWLIKHQIIDDNNQPTWQLRV</sequence>
<dbReference type="KEGG" id="mej:Q7A_1224"/>
<dbReference type="Proteomes" id="UP000009144">
    <property type="component" value="Chromosome"/>
</dbReference>
<dbReference type="EMBL" id="CP003390">
    <property type="protein sequence ID" value="AFI84062.1"/>
    <property type="molecule type" value="Genomic_DNA"/>
</dbReference>
<protein>
    <submittedName>
        <fullName evidence="1">Uncharacterized protein</fullName>
    </submittedName>
</protein>
<accession>I1XI43</accession>
<name>I1XI43_METNJ</name>
<dbReference type="PATRIC" id="fig|754476.3.peg.1208"/>
<evidence type="ECO:0000313" key="2">
    <source>
        <dbReference type="Proteomes" id="UP000009144"/>
    </source>
</evidence>
<gene>
    <name evidence="1" type="ordered locus">Q7A_1224</name>
</gene>